<dbReference type="PANTHER" id="PTHR47957:SF3">
    <property type="entry name" value="ATP-DEPENDENT HELICASE HRQ1"/>
    <property type="match status" value="1"/>
</dbReference>
<dbReference type="PANTHER" id="PTHR47957">
    <property type="entry name" value="ATP-DEPENDENT HELICASE HRQ1"/>
    <property type="match status" value="1"/>
</dbReference>
<evidence type="ECO:0000256" key="2">
    <source>
        <dbReference type="ARBA" id="ARBA00022840"/>
    </source>
</evidence>
<dbReference type="PROSITE" id="PS51192">
    <property type="entry name" value="HELICASE_ATP_BIND_1"/>
    <property type="match status" value="1"/>
</dbReference>
<dbReference type="SMART" id="SM00487">
    <property type="entry name" value="DEXDc"/>
    <property type="match status" value="1"/>
</dbReference>
<dbReference type="InterPro" id="IPR001650">
    <property type="entry name" value="Helicase_C-like"/>
</dbReference>
<accession>A0ABP9S1X0</accession>
<dbReference type="Proteomes" id="UP001500200">
    <property type="component" value="Unassembled WGS sequence"/>
</dbReference>
<dbReference type="Pfam" id="PF00271">
    <property type="entry name" value="Helicase_C"/>
    <property type="match status" value="1"/>
</dbReference>
<evidence type="ECO:0000313" key="4">
    <source>
        <dbReference type="EMBL" id="GAA5189802.1"/>
    </source>
</evidence>
<dbReference type="Pfam" id="PF09369">
    <property type="entry name" value="MZB"/>
    <property type="match status" value="1"/>
</dbReference>
<dbReference type="InterPro" id="IPR027417">
    <property type="entry name" value="P-loop_NTPase"/>
</dbReference>
<evidence type="ECO:0000259" key="3">
    <source>
        <dbReference type="PROSITE" id="PS51192"/>
    </source>
</evidence>
<evidence type="ECO:0000256" key="1">
    <source>
        <dbReference type="ARBA" id="ARBA00022741"/>
    </source>
</evidence>
<dbReference type="SMART" id="SM00490">
    <property type="entry name" value="HELICc"/>
    <property type="match status" value="1"/>
</dbReference>
<keyword evidence="2" id="KW-0067">ATP-binding</keyword>
<name>A0ABP9S1X0_9MICC</name>
<comment type="caution">
    <text evidence="4">The sequence shown here is derived from an EMBL/GenBank/DDBJ whole genome shotgun (WGS) entry which is preliminary data.</text>
</comment>
<keyword evidence="1" id="KW-0547">Nucleotide-binding</keyword>
<organism evidence="4 5">
    <name type="scientific">Arthrobacter gyeryongensis</name>
    <dbReference type="NCBI Taxonomy" id="1650592"/>
    <lineage>
        <taxon>Bacteria</taxon>
        <taxon>Bacillati</taxon>
        <taxon>Actinomycetota</taxon>
        <taxon>Actinomycetes</taxon>
        <taxon>Micrococcales</taxon>
        <taxon>Micrococcaceae</taxon>
        <taxon>Arthrobacter</taxon>
    </lineage>
</organism>
<dbReference type="Gene3D" id="3.40.50.300">
    <property type="entry name" value="P-loop containing nucleotide triphosphate hydrolases"/>
    <property type="match status" value="2"/>
</dbReference>
<dbReference type="EMBL" id="BAABKK010000004">
    <property type="protein sequence ID" value="GAA5189802.1"/>
    <property type="molecule type" value="Genomic_DNA"/>
</dbReference>
<keyword evidence="5" id="KW-1185">Reference proteome</keyword>
<dbReference type="Pfam" id="PF00270">
    <property type="entry name" value="DEAD"/>
    <property type="match status" value="1"/>
</dbReference>
<feature type="domain" description="Helicase ATP-binding" evidence="3">
    <location>
        <begin position="112"/>
        <end position="391"/>
    </location>
</feature>
<evidence type="ECO:0000313" key="5">
    <source>
        <dbReference type="Proteomes" id="UP001500200"/>
    </source>
</evidence>
<dbReference type="InterPro" id="IPR018973">
    <property type="entry name" value="MZB"/>
</dbReference>
<dbReference type="InterPro" id="IPR011545">
    <property type="entry name" value="DEAD/DEAH_box_helicase_dom"/>
</dbReference>
<protein>
    <submittedName>
        <fullName evidence="4">DEAD/DEAH box helicase</fullName>
    </submittedName>
</protein>
<proteinExistence type="predicted"/>
<dbReference type="GO" id="GO:0004386">
    <property type="term" value="F:helicase activity"/>
    <property type="evidence" value="ECO:0007669"/>
    <property type="project" value="UniProtKB-KW"/>
</dbReference>
<dbReference type="SUPFAM" id="SSF52540">
    <property type="entry name" value="P-loop containing nucleoside triphosphate hydrolases"/>
    <property type="match status" value="2"/>
</dbReference>
<sequence>MTRHPNPISISNDLKEAFSRYFSTNYRLRSSGLAADRDDLLALPGQVFQEPLVEPVIPYPATDDLIDTAMAAGYSESVGRTVGDAFFRQYVNPGERVRVRRHQATSILTNKGSGEAGKINVVLTSGTGSGKTEAILLPILLRLVEESEGWSRPGPVNKWWTGDTFSPMRKNEKRKAAVRAMILYPTNALVEDQLSRLRLAFRRISETRPEARLWFGRYTGATPGNNVLPTPSAKSGVVSRVIQELREMADEYKSLVSSGTVEESDLSLFTDPTIHEMVARWDMVQDPPDVMVSNFAMINAILMRDFEAPLFRQTREWLAESPDHVFTLAVDELHSYRGSAGSEVALLLRRLMSRLGLEPDNPQLRIIAASASLNQDDQGLNFLEEFFGASKNSFLVTAGQPRAIVNPLPISRVQALTEHAAGTLVNRSAELSEAIAAACFVEEEGRYRAQFLQTISQRLFGSDDPDLTALQAVFQAVALGRQVGIPLRGHIFARVLSGLWACSSVLCSGVSPSRRDIHRNVGKLFGQPVSVCDDCGSRVLELILCGECGDTSLGGYVLPFSDGTESLSATPAGILSEAPGLVTRRNRGIYRWFWPAHGDQTPVGAGSKWSSQSFDVAWVRARLETSGRIEVGAPEGANGWVLQISGKGDANATPAIPGKCPQCGQQGRQTAEFVQGQVASSLQGHATSPAQTTSVYLRQLPRTLGERPADYRTIVFTDNRDSAARTAASLATRQYSDILVQMLRRGLTEAADTDVVDILRRFTSDPSSLKPAELAQAQHLLQTNPGAITAVVRVTAGVATPADYQVLSDLNSAGSESIAWNDLRVRIETQMVDLGISPGGPSPFAQSFNKEPWYTFYAPPEPGLWTKADAASSAVAQEKLGNMLDMELARQVFDSGRRDVESTGLAWVRADVSGTGSSLDGGLASEVAASCVRLLGLDLNYEGSFAASADGIKTPTAVRDYLKRVSVLHRVDGGTLEAWAYGVLKSQGLTHDGWILKIHGATNHIRFAPPSGQVWTCDRCGFVHLHGSAGVCANKGCDSSTLSQHDGAAAGGDYYGWLASQDLRRIAVAELTAQTKPASEQRKRQRWFKGIQLPAPKENPRTCQLDVLSVTTTMEVGVDIGALNATLMANMPPQRFNYQQRVGRAGRAGQAFSFAVTSCRDSAHDEYYFNNAYRMTGDLPPQPFLDLGRPRIVQRVAASELLKQAFSSVPGSPGWTPDSLHGSFGKVESWTGYRSDVANWLSSHPNVGEVVRQLSHYTKLTEMQVLEIERWARIELVPEVDRIIALPERSEEELSLVLALGGLLPLFGFPTRVRNLYDGEVMGRVLDHNVVADRPLAMAVTNYAPGAEVVRDGLVHTAAGFAHYEKTGRSWSPADPMGSSHEVVSCPDCATTFIDRTVDDVCENCGSEVVRFSMFEPRGFRTTYKPRPYRIDGSRAQSKSLPTFVSAQKETALEEVLGVDVRLYEQGKLLQYNDNRGRLFDLKRQGDGSVVAVDKLIYTRGWKDMPTSGIDIGRSAIGEIRTTDAVTVAFTRLRTPTGGLPTSAGVLPAGMSALWSLAEVMRAGVKTQLDIDPQEMQAGLQHLTTAGEPTARVFLADSLDNGAGFAVEIAKPENFQALLCSTRETLRVMYEDNGHAGCSTSCPDCLRSWDNQRLHGVLDWRLALDMLDLCAGDELRLSRWFGRKQELQSAAKSIDTSCEVVEAGSLDVPVVLMPNEKVGVVVGHPLWFRGASGCPDVQRETAIAEAKQDLPGYRLSMSDHFEFDRRALQVLVSALEGEASAL</sequence>
<keyword evidence="4" id="KW-0378">Hydrolase</keyword>
<gene>
    <name evidence="4" type="ORF">GCM10023346_05350</name>
</gene>
<reference evidence="5" key="1">
    <citation type="journal article" date="2019" name="Int. J. Syst. Evol. Microbiol.">
        <title>The Global Catalogue of Microorganisms (GCM) 10K type strain sequencing project: providing services to taxonomists for standard genome sequencing and annotation.</title>
        <authorList>
            <consortium name="The Broad Institute Genomics Platform"/>
            <consortium name="The Broad Institute Genome Sequencing Center for Infectious Disease"/>
            <person name="Wu L."/>
            <person name="Ma J."/>
        </authorList>
    </citation>
    <scope>NUCLEOTIDE SEQUENCE [LARGE SCALE GENOMIC DNA]</scope>
    <source>
        <strain evidence="5">JCM 18514</strain>
    </source>
</reference>
<dbReference type="RefSeq" id="WP_345447782.1">
    <property type="nucleotide sequence ID" value="NZ_BAABKK010000004.1"/>
</dbReference>
<dbReference type="InterPro" id="IPR014001">
    <property type="entry name" value="Helicase_ATP-bd"/>
</dbReference>
<keyword evidence="4" id="KW-0347">Helicase</keyword>